<protein>
    <submittedName>
        <fullName evidence="2">Putative ABC transporter permease protein</fullName>
    </submittedName>
</protein>
<dbReference type="GO" id="GO:0043190">
    <property type="term" value="C:ATP-binding cassette (ABC) transporter complex"/>
    <property type="evidence" value="ECO:0007669"/>
    <property type="project" value="InterPro"/>
</dbReference>
<reference evidence="2 3" key="1">
    <citation type="journal article" date="2013" name="Genome Announc.">
        <title>Draft Genome Sequence of Holospora undulata Strain HU1, a Micronucleus-Specific Symbiont of the Ciliate Paramecium caudatum.</title>
        <authorList>
            <person name="Dohra H."/>
            <person name="Suzuki H."/>
            <person name="Suzuki T."/>
            <person name="Tanaka K."/>
            <person name="Fujishima M."/>
        </authorList>
    </citation>
    <scope>NUCLEOTIDE SEQUENCE [LARGE SCALE GENOMIC DNA]</scope>
    <source>
        <strain evidence="2 3">HU1</strain>
    </source>
</reference>
<dbReference type="InterPro" id="IPR030802">
    <property type="entry name" value="Permease_MalE"/>
</dbReference>
<name>A0A061JIA5_9PROT</name>
<keyword evidence="1" id="KW-0472">Membrane</keyword>
<evidence type="ECO:0000313" key="3">
    <source>
        <dbReference type="Proteomes" id="UP000026922"/>
    </source>
</evidence>
<gene>
    <name evidence="2" type="ORF">K737_300322</name>
</gene>
<dbReference type="GO" id="GO:0005548">
    <property type="term" value="F:phospholipid transporter activity"/>
    <property type="evidence" value="ECO:0007669"/>
    <property type="project" value="TreeGrafter"/>
</dbReference>
<proteinExistence type="predicted"/>
<sequence length="263" mass="28595">MNGERSALMQVCAFFGRSALVFFQNTGQRGVFFTKTFFPGKGPFMNVKVFFVLFSQYFLYSLPLVGMTAVCAGMVLALQSGKSMHGFDVSSIQVELVVFAILRELGPILAGLMMAGRLGASIASELSSMTITDQINALVSVAVSPLYYLIRPKIIAVLCALPLLTLFSDVMGIFGGYLTCVLKQGMHGPQYLECALDIIHWTDIEIGLYKSVVFAFVIAFVACYEGLNAPSSALGVGISAQKSVVISSLLILFTNYWVTFFFP</sequence>
<feature type="transmembrane region" description="Helical" evidence="1">
    <location>
        <begin position="244"/>
        <end position="262"/>
    </location>
</feature>
<dbReference type="Pfam" id="PF02405">
    <property type="entry name" value="MlaE"/>
    <property type="match status" value="1"/>
</dbReference>
<evidence type="ECO:0000313" key="2">
    <source>
        <dbReference type="EMBL" id="ETZ05243.1"/>
    </source>
</evidence>
<keyword evidence="1" id="KW-0812">Transmembrane</keyword>
<comment type="caution">
    <text evidence="2">The sequence shown here is derived from an EMBL/GenBank/DDBJ whole genome shotgun (WGS) entry which is preliminary data.</text>
</comment>
<dbReference type="PANTHER" id="PTHR30188">
    <property type="entry name" value="ABC TRANSPORTER PERMEASE PROTEIN-RELATED"/>
    <property type="match status" value="1"/>
</dbReference>
<feature type="transmembrane region" description="Helical" evidence="1">
    <location>
        <begin position="57"/>
        <end position="78"/>
    </location>
</feature>
<dbReference type="AlphaFoldDB" id="A0A061JIA5"/>
<feature type="transmembrane region" description="Helical" evidence="1">
    <location>
        <begin position="206"/>
        <end position="224"/>
    </location>
</feature>
<evidence type="ECO:0000256" key="1">
    <source>
        <dbReference type="SAM" id="Phobius"/>
    </source>
</evidence>
<organism evidence="2 3">
    <name type="scientific">Holospora undulata HU1</name>
    <dbReference type="NCBI Taxonomy" id="1321371"/>
    <lineage>
        <taxon>Bacteria</taxon>
        <taxon>Pseudomonadati</taxon>
        <taxon>Pseudomonadota</taxon>
        <taxon>Alphaproteobacteria</taxon>
        <taxon>Holosporales</taxon>
        <taxon>Holosporaceae</taxon>
        <taxon>Holospora</taxon>
    </lineage>
</organism>
<dbReference type="PANTHER" id="PTHR30188:SF4">
    <property type="entry name" value="PROTEIN TRIGALACTOSYLDIACYLGLYCEROL 1, CHLOROPLASTIC"/>
    <property type="match status" value="1"/>
</dbReference>
<keyword evidence="3" id="KW-1185">Reference proteome</keyword>
<accession>A0A061JIA5</accession>
<dbReference type="RefSeq" id="WP_006302347.1">
    <property type="nucleotide sequence ID" value="NZ_ARPM03000087.1"/>
</dbReference>
<dbReference type="EMBL" id="ARPM03000087">
    <property type="protein sequence ID" value="ETZ05243.1"/>
    <property type="molecule type" value="Genomic_DNA"/>
</dbReference>
<keyword evidence="1" id="KW-1133">Transmembrane helix</keyword>
<feature type="transmembrane region" description="Helical" evidence="1">
    <location>
        <begin position="154"/>
        <end position="178"/>
    </location>
</feature>
<dbReference type="Proteomes" id="UP000026922">
    <property type="component" value="Unassembled WGS sequence"/>
</dbReference>